<dbReference type="Proteomes" id="UP001597012">
    <property type="component" value="Unassembled WGS sequence"/>
</dbReference>
<feature type="domain" description="Methyltransferase type 11" evidence="4">
    <location>
        <begin position="38"/>
        <end position="126"/>
    </location>
</feature>
<evidence type="ECO:0000259" key="4">
    <source>
        <dbReference type="Pfam" id="PF08241"/>
    </source>
</evidence>
<dbReference type="Gene3D" id="3.40.50.150">
    <property type="entry name" value="Vaccinia Virus protein VP39"/>
    <property type="match status" value="1"/>
</dbReference>
<dbReference type="RefSeq" id="WP_379932519.1">
    <property type="nucleotide sequence ID" value="NZ_JBHTHY010000003.1"/>
</dbReference>
<keyword evidence="3 5" id="KW-0808">Transferase</keyword>
<evidence type="ECO:0000313" key="5">
    <source>
        <dbReference type="EMBL" id="MFD0796637.1"/>
    </source>
</evidence>
<dbReference type="InterPro" id="IPR051052">
    <property type="entry name" value="Diverse_substrate_MTase"/>
</dbReference>
<proteinExistence type="inferred from homology"/>
<gene>
    <name evidence="5" type="ORF">ACFQZJ_04140</name>
</gene>
<evidence type="ECO:0000256" key="2">
    <source>
        <dbReference type="ARBA" id="ARBA00022603"/>
    </source>
</evidence>
<reference evidence="6" key="1">
    <citation type="journal article" date="2019" name="Int. J. Syst. Evol. Microbiol.">
        <title>The Global Catalogue of Microorganisms (GCM) 10K type strain sequencing project: providing services to taxonomists for standard genome sequencing and annotation.</title>
        <authorList>
            <consortium name="The Broad Institute Genomics Platform"/>
            <consortium name="The Broad Institute Genome Sequencing Center for Infectious Disease"/>
            <person name="Wu L."/>
            <person name="Ma J."/>
        </authorList>
    </citation>
    <scope>NUCLEOTIDE SEQUENCE [LARGE SCALE GENOMIC DNA]</scope>
    <source>
        <strain evidence="6">CCUG 61948</strain>
    </source>
</reference>
<comment type="caution">
    <text evidence="5">The sequence shown here is derived from an EMBL/GenBank/DDBJ whole genome shotgun (WGS) entry which is preliminary data.</text>
</comment>
<evidence type="ECO:0000256" key="1">
    <source>
        <dbReference type="ARBA" id="ARBA00008361"/>
    </source>
</evidence>
<dbReference type="PANTHER" id="PTHR44942">
    <property type="entry name" value="METHYLTRANSF_11 DOMAIN-CONTAINING PROTEIN"/>
    <property type="match status" value="1"/>
</dbReference>
<protein>
    <submittedName>
        <fullName evidence="5">Class I SAM-dependent methyltransferase</fullName>
        <ecNumber evidence="5">2.1.1.-</ecNumber>
    </submittedName>
</protein>
<dbReference type="PANTHER" id="PTHR44942:SF4">
    <property type="entry name" value="METHYLTRANSFERASE TYPE 11 DOMAIN-CONTAINING PROTEIN"/>
    <property type="match status" value="1"/>
</dbReference>
<organism evidence="5 6">
    <name type="scientific">Maribacter chungangensis</name>
    <dbReference type="NCBI Taxonomy" id="1069117"/>
    <lineage>
        <taxon>Bacteria</taxon>
        <taxon>Pseudomonadati</taxon>
        <taxon>Bacteroidota</taxon>
        <taxon>Flavobacteriia</taxon>
        <taxon>Flavobacteriales</taxon>
        <taxon>Flavobacteriaceae</taxon>
        <taxon>Maribacter</taxon>
    </lineage>
</organism>
<dbReference type="InterPro" id="IPR013216">
    <property type="entry name" value="Methyltransf_11"/>
</dbReference>
<dbReference type="CDD" id="cd02440">
    <property type="entry name" value="AdoMet_MTases"/>
    <property type="match status" value="1"/>
</dbReference>
<name>A0ABW3AZY1_9FLAO</name>
<keyword evidence="2 5" id="KW-0489">Methyltransferase</keyword>
<dbReference type="Pfam" id="PF08241">
    <property type="entry name" value="Methyltransf_11"/>
    <property type="match status" value="1"/>
</dbReference>
<sequence length="239" mass="26977">MATSYDKITAFHYASYRPSLHEPILRACLDEKKFKHGLDIGCGTGVSSIALKKFCDRVSGVDPNEKMIAQTVTKNTIDYQLMMDKNLPFPDSTFDICTYAGSWWYGKSQALLDETIRVSTPGATILLYDFELDFKNIHEVLGLVTPDLAGYEHDSNFNNLDTAAINAISQQKGKQSMLLSPTEIAHLLCSEKPIYDQLILTYNYTDVFRKLVDEIKTLISPVGITITAFKYYSLYRLEP</sequence>
<accession>A0ABW3AZY1</accession>
<keyword evidence="6" id="KW-1185">Reference proteome</keyword>
<dbReference type="InterPro" id="IPR029063">
    <property type="entry name" value="SAM-dependent_MTases_sf"/>
</dbReference>
<evidence type="ECO:0000313" key="6">
    <source>
        <dbReference type="Proteomes" id="UP001597012"/>
    </source>
</evidence>
<dbReference type="EMBL" id="JBHTHY010000003">
    <property type="protein sequence ID" value="MFD0796637.1"/>
    <property type="molecule type" value="Genomic_DNA"/>
</dbReference>
<dbReference type="SUPFAM" id="SSF53335">
    <property type="entry name" value="S-adenosyl-L-methionine-dependent methyltransferases"/>
    <property type="match status" value="1"/>
</dbReference>
<dbReference type="GO" id="GO:0008168">
    <property type="term" value="F:methyltransferase activity"/>
    <property type="evidence" value="ECO:0007669"/>
    <property type="project" value="UniProtKB-KW"/>
</dbReference>
<evidence type="ECO:0000256" key="3">
    <source>
        <dbReference type="ARBA" id="ARBA00022679"/>
    </source>
</evidence>
<dbReference type="EC" id="2.1.1.-" evidence="5"/>
<comment type="similarity">
    <text evidence="1">Belongs to the methyltransferase superfamily.</text>
</comment>
<dbReference type="GO" id="GO:0032259">
    <property type="term" value="P:methylation"/>
    <property type="evidence" value="ECO:0007669"/>
    <property type="project" value="UniProtKB-KW"/>
</dbReference>